<evidence type="ECO:0000313" key="2">
    <source>
        <dbReference type="Proteomes" id="UP000609802"/>
    </source>
</evidence>
<protein>
    <submittedName>
        <fullName evidence="1">SDR family oxidoreductase</fullName>
    </submittedName>
</protein>
<dbReference type="PANTHER" id="PTHR43544:SF12">
    <property type="entry name" value="NAD(P)-BINDING ROSSMANN-FOLD SUPERFAMILY PROTEIN"/>
    <property type="match status" value="1"/>
</dbReference>
<proteinExistence type="predicted"/>
<sequence length="223" mass="23685">MTESNKRALVIGASGGVGTALVTALSERGYAVTGLSRTDDGLDITDEDSVSDAFGQLDGPFDKIIVATGILAEQTGPEKSIEAVTADELAVLFAVNAIGPALILKHAKHLLPRDRRAVFAALSARVGSIGDNRLGGWYSYRSSKAALNQLIKTASIELRRTHKQLICVALHPGTVATPFTQDYPQHKSVPPGDAANNLLNVMEGLSPEDTGCFFDWAGKEVVW</sequence>
<dbReference type="InterPro" id="IPR036291">
    <property type="entry name" value="NAD(P)-bd_dom_sf"/>
</dbReference>
<dbReference type="InterPro" id="IPR002347">
    <property type="entry name" value="SDR_fam"/>
</dbReference>
<dbReference type="SUPFAM" id="SSF51735">
    <property type="entry name" value="NAD(P)-binding Rossmann-fold domains"/>
    <property type="match status" value="1"/>
</dbReference>
<dbReference type="PANTHER" id="PTHR43544">
    <property type="entry name" value="SHORT-CHAIN DEHYDROGENASE/REDUCTASE"/>
    <property type="match status" value="1"/>
</dbReference>
<name>A0ABQ3J7S5_9RHOB</name>
<dbReference type="Pfam" id="PF00106">
    <property type="entry name" value="adh_short"/>
    <property type="match status" value="1"/>
</dbReference>
<dbReference type="Proteomes" id="UP000609802">
    <property type="component" value="Unassembled WGS sequence"/>
</dbReference>
<dbReference type="Gene3D" id="3.40.50.720">
    <property type="entry name" value="NAD(P)-binding Rossmann-like Domain"/>
    <property type="match status" value="1"/>
</dbReference>
<dbReference type="EMBL" id="BNCH01000006">
    <property type="protein sequence ID" value="GHF03161.1"/>
    <property type="molecule type" value="Genomic_DNA"/>
</dbReference>
<dbReference type="PRINTS" id="PR00081">
    <property type="entry name" value="GDHRDH"/>
</dbReference>
<gene>
    <name evidence="1" type="ORF">GCM10016455_25430</name>
</gene>
<dbReference type="InterPro" id="IPR051468">
    <property type="entry name" value="Fungal_SecMetab_SDRs"/>
</dbReference>
<keyword evidence="2" id="KW-1185">Reference proteome</keyword>
<dbReference type="RefSeq" id="WP_191286922.1">
    <property type="nucleotide sequence ID" value="NZ_BNCH01000006.1"/>
</dbReference>
<comment type="caution">
    <text evidence="1">The sequence shown here is derived from an EMBL/GenBank/DDBJ whole genome shotgun (WGS) entry which is preliminary data.</text>
</comment>
<organism evidence="1 2">
    <name type="scientific">Aliiroseovarius zhejiangensis</name>
    <dbReference type="NCBI Taxonomy" id="1632025"/>
    <lineage>
        <taxon>Bacteria</taxon>
        <taxon>Pseudomonadati</taxon>
        <taxon>Pseudomonadota</taxon>
        <taxon>Alphaproteobacteria</taxon>
        <taxon>Rhodobacterales</taxon>
        <taxon>Paracoccaceae</taxon>
        <taxon>Aliiroseovarius</taxon>
    </lineage>
</organism>
<reference evidence="2" key="1">
    <citation type="journal article" date="2019" name="Int. J. Syst. Evol. Microbiol.">
        <title>The Global Catalogue of Microorganisms (GCM) 10K type strain sequencing project: providing services to taxonomists for standard genome sequencing and annotation.</title>
        <authorList>
            <consortium name="The Broad Institute Genomics Platform"/>
            <consortium name="The Broad Institute Genome Sequencing Center for Infectious Disease"/>
            <person name="Wu L."/>
            <person name="Ma J."/>
        </authorList>
    </citation>
    <scope>NUCLEOTIDE SEQUENCE [LARGE SCALE GENOMIC DNA]</scope>
    <source>
        <strain evidence="2">KCTC 42443</strain>
    </source>
</reference>
<evidence type="ECO:0000313" key="1">
    <source>
        <dbReference type="EMBL" id="GHF03161.1"/>
    </source>
</evidence>
<accession>A0ABQ3J7S5</accession>